<dbReference type="PANTHER" id="PTHR30189">
    <property type="entry name" value="LPS-ASSEMBLY PROTEIN"/>
    <property type="match status" value="1"/>
</dbReference>
<dbReference type="KEGG" id="peg:E5R92_02500"/>
<organism evidence="1 2">
    <name type="scientific">Candidatus Pelagibacter giovannonii</name>
    <dbReference type="NCBI Taxonomy" id="2563896"/>
    <lineage>
        <taxon>Bacteria</taxon>
        <taxon>Pseudomonadati</taxon>
        <taxon>Pseudomonadota</taxon>
        <taxon>Alphaproteobacteria</taxon>
        <taxon>Candidatus Pelagibacterales</taxon>
        <taxon>Candidatus Pelagibacteraceae</taxon>
        <taxon>Candidatus Pelagibacter</taxon>
    </lineage>
</organism>
<dbReference type="RefSeq" id="WP_168606540.1">
    <property type="nucleotide sequence ID" value="NZ_CP038852.1"/>
</dbReference>
<dbReference type="Proteomes" id="UP000501094">
    <property type="component" value="Chromosome"/>
</dbReference>
<keyword evidence="2" id="KW-1185">Reference proteome</keyword>
<dbReference type="PANTHER" id="PTHR30189:SF1">
    <property type="entry name" value="LPS-ASSEMBLY PROTEIN LPTD"/>
    <property type="match status" value="1"/>
</dbReference>
<dbReference type="EMBL" id="CP038852">
    <property type="protein sequence ID" value="QIZ20655.1"/>
    <property type="molecule type" value="Genomic_DNA"/>
</dbReference>
<proteinExistence type="predicted"/>
<sequence>MKNKFATCFLVIIFTLCNLSKVLGEEFIFEVSDLEIVDNGNTYKGNNRGTIRTDSQLKLISDNFEYLKKINRLEANGNVQLFDLNNDISINAQQIFYLKNEEKIFTLGKTLIKISNKYDIEGFDLIFFKNKMILSSKKNAIITDSESNTYKLEQFQYSIDKEILKGENIVAITNDKKNKSDEFSFKTGFFDLKKNKFLGKNIIAKFHKNLFGNNENDPRISAVSGYGNKFNTYFEKGVFTSCKKTDKCPPWKITSNKIHHDKIKKQITYKNAWLEVYDFPVAYFPKFFHPDPTVERQSGFLKPEFGSSDNLGGSVYMPYFIAISDDKDLTIKPRLFGDNKFLLQSEYRLKTKNSLTISDFSFVNGHDSSTQDKGDTRSHLFTNTLVDLSLDNFRKSMLQVQYQKVSNDNYLKVFDLQSPLLLDDNSVLETKIELDLEHENYDLTTSFEMYETLEGSNSDRYQYVLPSYDFSKNYIFENIKGSFNFNSYGDNTLNDTNVATSSISNDLNYSALNKFFDNGIKTNFEVALKNINTVGKNNPTYKNSPQSELMSAYTYNASLPLIKKNPKTFNTLEPKLSLRLSPHEMKNNSNESRRIDVSNIFSSNRLSLGNSFEAGESITLGLNFKKEKVNTSNKINEIEEYIDFKLASVFRLDEEKNIPTNSTLNKKNSNIFGQFNFKPVKNISLGYNFSLTEDLNTFEYSSLITQMEFGNFVTQFDYLEERGVVGSTNIIKNTTKYNFDDQNSILFNTRRNRKLDLTEYYDLIYEYKNDCLVAGIKYRKNYYNDADIKPVEELFFSITIVPLGTFSPDKMALK</sequence>
<dbReference type="GO" id="GO:0009279">
    <property type="term" value="C:cell outer membrane"/>
    <property type="evidence" value="ECO:0007669"/>
    <property type="project" value="TreeGrafter"/>
</dbReference>
<dbReference type="AlphaFoldDB" id="A0A6H1Q337"/>
<evidence type="ECO:0000313" key="2">
    <source>
        <dbReference type="Proteomes" id="UP000501094"/>
    </source>
</evidence>
<name>A0A6H1Q337_9PROT</name>
<dbReference type="InterPro" id="IPR050218">
    <property type="entry name" value="LptD"/>
</dbReference>
<dbReference type="GO" id="GO:1990351">
    <property type="term" value="C:transporter complex"/>
    <property type="evidence" value="ECO:0007669"/>
    <property type="project" value="TreeGrafter"/>
</dbReference>
<protein>
    <submittedName>
        <fullName evidence="1">LPS-assembly protein LptD</fullName>
    </submittedName>
</protein>
<accession>A0A6H1Q337</accession>
<gene>
    <name evidence="1" type="ORF">E5R92_02500</name>
</gene>
<reference evidence="1 2" key="1">
    <citation type="journal article" date="2020" name="Nat. Microbiol.">
        <title>Lysogenic host-virus interactions in SAR11 marine bacteria.</title>
        <authorList>
            <person name="Morris R.M."/>
            <person name="Cain K.R."/>
            <person name="Hvorecny K.L."/>
            <person name="Kollman J.M."/>
        </authorList>
    </citation>
    <scope>NUCLEOTIDE SEQUENCE [LARGE SCALE GENOMIC DNA]</scope>
    <source>
        <strain evidence="1 2">NP1</strain>
    </source>
</reference>
<evidence type="ECO:0000313" key="1">
    <source>
        <dbReference type="EMBL" id="QIZ20655.1"/>
    </source>
</evidence>